<dbReference type="Pfam" id="PF13622">
    <property type="entry name" value="4HBT_3"/>
    <property type="match status" value="1"/>
</dbReference>
<dbReference type="RefSeq" id="WP_083156792.1">
    <property type="nucleotide sequence ID" value="NZ_AP022560.1"/>
</dbReference>
<feature type="domain" description="Acyl-CoA thioesterase-like N-terminal HotDog" evidence="2">
    <location>
        <begin position="169"/>
        <end position="243"/>
    </location>
</feature>
<dbReference type="Proteomes" id="UP000466681">
    <property type="component" value="Chromosome"/>
</dbReference>
<dbReference type="Gene3D" id="2.170.150.40">
    <property type="entry name" value="Domain of unknown function (DUF427)"/>
    <property type="match status" value="1"/>
</dbReference>
<accession>A0AAD1M617</accession>
<dbReference type="InterPro" id="IPR042171">
    <property type="entry name" value="Acyl-CoA_hotdog"/>
</dbReference>
<dbReference type="AlphaFoldDB" id="A0AAD1M617"/>
<dbReference type="InterPro" id="IPR029069">
    <property type="entry name" value="HotDog_dom_sf"/>
</dbReference>
<dbReference type="PANTHER" id="PTHR34310:SF9">
    <property type="entry name" value="BLR5716 PROTEIN"/>
    <property type="match status" value="1"/>
</dbReference>
<dbReference type="InterPro" id="IPR049449">
    <property type="entry name" value="TesB_ACOT8-like_N"/>
</dbReference>
<protein>
    <recommendedName>
        <fullName evidence="6">Acyl-CoA thioesterase</fullName>
    </recommendedName>
</protein>
<name>A0AAD1M617_9MYCO</name>
<dbReference type="Gene3D" id="2.40.160.210">
    <property type="entry name" value="Acyl-CoA thioesterase, double hotdog domain"/>
    <property type="match status" value="1"/>
</dbReference>
<dbReference type="InterPro" id="IPR007361">
    <property type="entry name" value="DUF427"/>
</dbReference>
<evidence type="ECO:0000313" key="5">
    <source>
        <dbReference type="Proteomes" id="UP000466681"/>
    </source>
</evidence>
<feature type="domain" description="Acyl-CoA thioesterase-like C-terminal" evidence="3">
    <location>
        <begin position="281"/>
        <end position="402"/>
    </location>
</feature>
<dbReference type="Pfam" id="PF20789">
    <property type="entry name" value="4HBT_3C"/>
    <property type="match status" value="1"/>
</dbReference>
<dbReference type="Pfam" id="PF04248">
    <property type="entry name" value="NTP_transf_9"/>
    <property type="match status" value="1"/>
</dbReference>
<evidence type="ECO:0000313" key="4">
    <source>
        <dbReference type="EMBL" id="BBX00945.1"/>
    </source>
</evidence>
<dbReference type="KEGG" id="mmor:MMOR_18810"/>
<dbReference type="InterPro" id="IPR049450">
    <property type="entry name" value="ACOT8-like_C"/>
</dbReference>
<proteinExistence type="predicted"/>
<evidence type="ECO:0000259" key="2">
    <source>
        <dbReference type="Pfam" id="PF13622"/>
    </source>
</evidence>
<sequence>MTTQVESAWPSHPDYRIDITPCPYVGQVWFGDTLLAESENCLIVTETDHVDRLYFPQSDVKWTHLTPTDHTTVCPFKGVASYWSLTFDERTVENVAWTYATPLTEVDGIAGHVSFYDDQLRVVVVEHWADGTAVPTRFPLWGDADELVRLIDVERVGNGQFVGPAHGPTQRDVVEGGQLLAEAIVATSKSVPAQRVTSASMVFMKAASFGAPVDIAVEMLRSGRTFSTAEVRVTQHGTLRAAAILLCDSGAPDVIGHVAAMPDVAGPAEAVPFEGFGMPGREIRVVDGAYDQDPNRVGPPEINTWVRFRKSPDQPYLHAALLAQSTTHWTIAAGMLPHAGFGEALAHRTLSTGIMKATVAFHEDVDVTDWLLYANRAFWAGRGLVQGDGRVFTQDGRLAASYVIQAMVREFDRDPSSMGHDERTAM</sequence>
<keyword evidence="5" id="KW-1185">Reference proteome</keyword>
<dbReference type="PANTHER" id="PTHR34310">
    <property type="entry name" value="DUF427 DOMAIN PROTEIN (AFU_ORTHOLOGUE AFUA_3G02220)"/>
    <property type="match status" value="1"/>
</dbReference>
<evidence type="ECO:0000259" key="3">
    <source>
        <dbReference type="Pfam" id="PF20789"/>
    </source>
</evidence>
<dbReference type="SUPFAM" id="SSF54637">
    <property type="entry name" value="Thioesterase/thiol ester dehydrase-isomerase"/>
    <property type="match status" value="2"/>
</dbReference>
<feature type="domain" description="DUF427" evidence="1">
    <location>
        <begin position="27"/>
        <end position="117"/>
    </location>
</feature>
<dbReference type="EMBL" id="AP022560">
    <property type="protein sequence ID" value="BBX00945.1"/>
    <property type="molecule type" value="Genomic_DNA"/>
</dbReference>
<dbReference type="CDD" id="cd03444">
    <property type="entry name" value="Thioesterase_II_repeat1"/>
    <property type="match status" value="1"/>
</dbReference>
<gene>
    <name evidence="4" type="ORF">MMOR_18810</name>
</gene>
<reference evidence="4 5" key="1">
    <citation type="journal article" date="2019" name="Emerg. Microbes Infect.">
        <title>Comprehensive subspecies identification of 175 nontuberculous mycobacteria species based on 7547 genomic profiles.</title>
        <authorList>
            <person name="Matsumoto Y."/>
            <person name="Kinjo T."/>
            <person name="Motooka D."/>
            <person name="Nabeya D."/>
            <person name="Jung N."/>
            <person name="Uechi K."/>
            <person name="Horii T."/>
            <person name="Iida T."/>
            <person name="Fujita J."/>
            <person name="Nakamura S."/>
        </authorList>
    </citation>
    <scope>NUCLEOTIDE SEQUENCE [LARGE SCALE GENOMIC DNA]</scope>
    <source>
        <strain evidence="4 5">JCM 6375</strain>
    </source>
</reference>
<evidence type="ECO:0000259" key="1">
    <source>
        <dbReference type="Pfam" id="PF04248"/>
    </source>
</evidence>
<organism evidence="4 5">
    <name type="scientific">Mycolicibacterium moriokaense</name>
    <dbReference type="NCBI Taxonomy" id="39691"/>
    <lineage>
        <taxon>Bacteria</taxon>
        <taxon>Bacillati</taxon>
        <taxon>Actinomycetota</taxon>
        <taxon>Actinomycetes</taxon>
        <taxon>Mycobacteriales</taxon>
        <taxon>Mycobacteriaceae</taxon>
        <taxon>Mycolicibacterium</taxon>
    </lineage>
</organism>
<dbReference type="InterPro" id="IPR038694">
    <property type="entry name" value="DUF427_sf"/>
</dbReference>
<evidence type="ECO:0008006" key="6">
    <source>
        <dbReference type="Google" id="ProtNLM"/>
    </source>
</evidence>